<dbReference type="AlphaFoldDB" id="W3VI20"/>
<protein>
    <submittedName>
        <fullName evidence="1">Uncharacterized protein</fullName>
    </submittedName>
</protein>
<gene>
    <name evidence="1" type="ORF">PaG_05568</name>
</gene>
<organism evidence="1 2">
    <name type="scientific">Moesziomyces aphidis</name>
    <name type="common">Pseudozyma aphidis</name>
    <dbReference type="NCBI Taxonomy" id="84754"/>
    <lineage>
        <taxon>Eukaryota</taxon>
        <taxon>Fungi</taxon>
        <taxon>Dikarya</taxon>
        <taxon>Basidiomycota</taxon>
        <taxon>Ustilaginomycotina</taxon>
        <taxon>Ustilaginomycetes</taxon>
        <taxon>Ustilaginales</taxon>
        <taxon>Ustilaginaceae</taxon>
        <taxon>Moesziomyces</taxon>
    </lineage>
</organism>
<comment type="caution">
    <text evidence="1">The sequence shown here is derived from an EMBL/GenBank/DDBJ whole genome shotgun (WGS) entry which is preliminary data.</text>
</comment>
<dbReference type="Proteomes" id="UP000019462">
    <property type="component" value="Unassembled WGS sequence"/>
</dbReference>
<dbReference type="HOGENOM" id="CLU_1960510_0_0_1"/>
<proteinExistence type="predicted"/>
<accession>W3VI20</accession>
<name>W3VI20_MOEAP</name>
<evidence type="ECO:0000313" key="1">
    <source>
        <dbReference type="EMBL" id="ETS60366.1"/>
    </source>
</evidence>
<reference evidence="1 2" key="1">
    <citation type="journal article" date="2014" name="Genome Announc.">
        <title>Genome sequence of the basidiomycetous fungus Pseudozyma aphidis DSM70725, an efficient producer of biosurfactant mannosylerythritol lipids.</title>
        <authorList>
            <person name="Lorenz S."/>
            <person name="Guenther M."/>
            <person name="Grumaz C."/>
            <person name="Rupp S."/>
            <person name="Zibek S."/>
            <person name="Sohn K."/>
        </authorList>
    </citation>
    <scope>NUCLEOTIDE SEQUENCE [LARGE SCALE GENOMIC DNA]</scope>
    <source>
        <strain evidence="2">ATCC 32657 / CBS 517.83 / DSM 70725 / JCM 10318 / NBRC 10182 / NRRL Y-7954 / St-0401</strain>
    </source>
</reference>
<evidence type="ECO:0000313" key="2">
    <source>
        <dbReference type="Proteomes" id="UP000019462"/>
    </source>
</evidence>
<dbReference type="EMBL" id="AWNI01000037">
    <property type="protein sequence ID" value="ETS60366.1"/>
    <property type="molecule type" value="Genomic_DNA"/>
</dbReference>
<sequence>MRFATPNRSAAKIVGLPFADVRRSDLGLALTLLPHLHQLDRRKAGSLDCRPPALSSPAGLVPSAPLRTGYSLANLRAVADPSFTQTLSAHRSERGHFPPLRPAFPTVELRAPRTRPALKQPTQIQASR</sequence>
<keyword evidence="2" id="KW-1185">Reference proteome</keyword>